<gene>
    <name evidence="2" type="ORF">P5673_028817</name>
</gene>
<name>A0AAD9UUI6_ACRCE</name>
<sequence length="731" mass="81141">MSNTSCNWVEDSTRQNQSSVDVYSELASVDSQRSLPAGDGSSPVGSMHQVASPRTSKKRNFLHTLSKGTSRRGTSITRPMNRDGMTGESHDEGLLSVEDAMVEAKNLGITTSAEHTQEDTSAEEKIFNFGVYKYDRDRTSLSRRILQIDFQEKVLCIIQRGNRNKKFAFSDLKGFDSEDGVRFYTYFDNDYELDADSVEEKNKICSLLESIVQQTRGDQADGMLVIEQSPQDAVKVIKEGQVEKKGHNAAFMMWPSFRVLNVNSVGDQLVEKERDSWIEAIAKASQVNFRRSKIVSPPDEQVISLSVEEQEKYLRDIVKTLQRELEQLASVLSVVNAPIQATVQVKKVKDVVKNLDSQVKTGLLAWTMRQVLQSRKDSREENFLPQNRKETQGNKGNTVVKKSPPGRKDSDRLPSLPAQQEDGYEAVEMPKRPLQPKPVHLSPHNTSPSDYPSPSIHSAKAVSSRTEWGSNSSENVYEAVEMKCGKPKDKGLPYSTDLSSSRNPPQPPKPGSSVLAQHDETSSIYQTPRSLASAASLNLIYDNVKLKNVPLSHQDGQSHCANMDDSGTYHSGPFNPEVRGSEETIDGKFEIDSGGMGCKDILSAMEERRQILEESESREAAEEIGTTSLAAGSNPPPPPPILAGGVPPPPPLMMEGTAFRTCAVQSKLKLRPFFWNKIPNNLVSNSLWVDASDRTKSINLELLEDISSESYCKDVTGSQKGSKSWYLLERF</sequence>
<feature type="compositionally biased region" description="Polar residues" evidence="1">
    <location>
        <begin position="443"/>
        <end position="472"/>
    </location>
</feature>
<accession>A0AAD9UUI6</accession>
<feature type="region of interest" description="Disordered" evidence="1">
    <location>
        <begin position="612"/>
        <end position="649"/>
    </location>
</feature>
<reference evidence="2" key="1">
    <citation type="journal article" date="2023" name="G3 (Bethesda)">
        <title>Whole genome assembly and annotation of the endangered Caribbean coral Acropora cervicornis.</title>
        <authorList>
            <person name="Selwyn J.D."/>
            <person name="Vollmer S.V."/>
        </authorList>
    </citation>
    <scope>NUCLEOTIDE SEQUENCE</scope>
    <source>
        <strain evidence="2">K2</strain>
    </source>
</reference>
<feature type="compositionally biased region" description="Polar residues" evidence="1">
    <location>
        <begin position="66"/>
        <end position="78"/>
    </location>
</feature>
<evidence type="ECO:0000313" key="3">
    <source>
        <dbReference type="Proteomes" id="UP001249851"/>
    </source>
</evidence>
<dbReference type="Proteomes" id="UP001249851">
    <property type="component" value="Unassembled WGS sequence"/>
</dbReference>
<keyword evidence="3" id="KW-1185">Reference proteome</keyword>
<evidence type="ECO:0000256" key="1">
    <source>
        <dbReference type="SAM" id="MobiDB-lite"/>
    </source>
</evidence>
<feature type="region of interest" description="Disordered" evidence="1">
    <location>
        <begin position="376"/>
        <end position="472"/>
    </location>
</feature>
<reference evidence="2" key="2">
    <citation type="journal article" date="2023" name="Science">
        <title>Genomic signatures of disease resistance in endangered staghorn corals.</title>
        <authorList>
            <person name="Vollmer S.V."/>
            <person name="Selwyn J.D."/>
            <person name="Despard B.A."/>
            <person name="Roesel C.L."/>
        </authorList>
    </citation>
    <scope>NUCLEOTIDE SEQUENCE</scope>
    <source>
        <strain evidence="2">K2</strain>
    </source>
</reference>
<feature type="compositionally biased region" description="Basic and acidic residues" evidence="1">
    <location>
        <begin position="376"/>
        <end position="392"/>
    </location>
</feature>
<feature type="region of interest" description="Disordered" evidence="1">
    <location>
        <begin position="484"/>
        <end position="525"/>
    </location>
</feature>
<dbReference type="SUPFAM" id="SSF101447">
    <property type="entry name" value="Formin homology 2 domain (FH2 domain)"/>
    <property type="match status" value="1"/>
</dbReference>
<proteinExistence type="predicted"/>
<protein>
    <recommendedName>
        <fullName evidence="4">PH domain-containing protein</fullName>
    </recommendedName>
</protein>
<feature type="compositionally biased region" description="Pro residues" evidence="1">
    <location>
        <begin position="634"/>
        <end position="649"/>
    </location>
</feature>
<comment type="caution">
    <text evidence="2">The sequence shown here is derived from an EMBL/GenBank/DDBJ whole genome shotgun (WGS) entry which is preliminary data.</text>
</comment>
<feature type="compositionally biased region" description="Basic and acidic residues" evidence="1">
    <location>
        <begin position="612"/>
        <end position="621"/>
    </location>
</feature>
<dbReference type="EMBL" id="JARQWQ010000110">
    <property type="protein sequence ID" value="KAK2550458.1"/>
    <property type="molecule type" value="Genomic_DNA"/>
</dbReference>
<feature type="region of interest" description="Disordered" evidence="1">
    <location>
        <begin position="1"/>
        <end position="89"/>
    </location>
</feature>
<evidence type="ECO:0000313" key="2">
    <source>
        <dbReference type="EMBL" id="KAK2550458.1"/>
    </source>
</evidence>
<evidence type="ECO:0008006" key="4">
    <source>
        <dbReference type="Google" id="ProtNLM"/>
    </source>
</evidence>
<dbReference type="AlphaFoldDB" id="A0AAD9UUI6"/>
<organism evidence="2 3">
    <name type="scientific">Acropora cervicornis</name>
    <name type="common">Staghorn coral</name>
    <dbReference type="NCBI Taxonomy" id="6130"/>
    <lineage>
        <taxon>Eukaryota</taxon>
        <taxon>Metazoa</taxon>
        <taxon>Cnidaria</taxon>
        <taxon>Anthozoa</taxon>
        <taxon>Hexacorallia</taxon>
        <taxon>Scleractinia</taxon>
        <taxon>Astrocoeniina</taxon>
        <taxon>Acroporidae</taxon>
        <taxon>Acropora</taxon>
    </lineage>
</organism>